<evidence type="ECO:0000256" key="3">
    <source>
        <dbReference type="ARBA" id="ARBA00022801"/>
    </source>
</evidence>
<dbReference type="SUPFAM" id="SSF54001">
    <property type="entry name" value="Cysteine proteinases"/>
    <property type="match status" value="1"/>
</dbReference>
<dbReference type="Proteomes" id="UP000291591">
    <property type="component" value="Unassembled WGS sequence"/>
</dbReference>
<evidence type="ECO:0000313" key="7">
    <source>
        <dbReference type="EMBL" id="RZT85392.1"/>
    </source>
</evidence>
<dbReference type="Pfam" id="PF18348">
    <property type="entry name" value="SH3_16"/>
    <property type="match status" value="1"/>
</dbReference>
<protein>
    <submittedName>
        <fullName evidence="7">Cell wall-associated NlpC family hydrolase</fullName>
    </submittedName>
</protein>
<dbReference type="Gene3D" id="3.90.1720.10">
    <property type="entry name" value="endopeptidase domain like (from Nostoc punctiforme)"/>
    <property type="match status" value="1"/>
</dbReference>
<keyword evidence="8" id="KW-1185">Reference proteome</keyword>
<dbReference type="InterPro" id="IPR041382">
    <property type="entry name" value="SH3_16"/>
</dbReference>
<dbReference type="RefSeq" id="WP_130289858.1">
    <property type="nucleotide sequence ID" value="NZ_SHKL01000001.1"/>
</dbReference>
<dbReference type="Pfam" id="PF00877">
    <property type="entry name" value="NLPC_P60"/>
    <property type="match status" value="1"/>
</dbReference>
<name>A0A4Q7UU61_PSEST</name>
<evidence type="ECO:0000256" key="4">
    <source>
        <dbReference type="ARBA" id="ARBA00022807"/>
    </source>
</evidence>
<gene>
    <name evidence="7" type="ORF">EV383_2257</name>
</gene>
<dbReference type="InterPro" id="IPR051202">
    <property type="entry name" value="Peptidase_C40"/>
</dbReference>
<dbReference type="OrthoDB" id="9815778at2"/>
<dbReference type="EMBL" id="SHKL01000001">
    <property type="protein sequence ID" value="RZT85392.1"/>
    <property type="molecule type" value="Genomic_DNA"/>
</dbReference>
<dbReference type="GO" id="GO:0006508">
    <property type="term" value="P:proteolysis"/>
    <property type="evidence" value="ECO:0007669"/>
    <property type="project" value="UniProtKB-KW"/>
</dbReference>
<keyword evidence="2" id="KW-0645">Protease</keyword>
<dbReference type="AlphaFoldDB" id="A0A4Q7UU61"/>
<organism evidence="7 8">
    <name type="scientific">Pseudonocardia sediminis</name>
    <dbReference type="NCBI Taxonomy" id="1397368"/>
    <lineage>
        <taxon>Bacteria</taxon>
        <taxon>Bacillati</taxon>
        <taxon>Actinomycetota</taxon>
        <taxon>Actinomycetes</taxon>
        <taxon>Pseudonocardiales</taxon>
        <taxon>Pseudonocardiaceae</taxon>
        <taxon>Pseudonocardia</taxon>
    </lineage>
</organism>
<feature type="chain" id="PRO_5020271796" evidence="5">
    <location>
        <begin position="29"/>
        <end position="339"/>
    </location>
</feature>
<dbReference type="InterPro" id="IPR000064">
    <property type="entry name" value="NLP_P60_dom"/>
</dbReference>
<sequence>MLRSLRSVASVLAPALALALIPVTTAEASVPTSPPSSSTVVDVAVATVWTSPDSPRPVDRPALANPSDVPGWLAAMTTAQKLDLTSSNRTQTQALYGRHVEVLDRRGGWTQVAVPGQPTPKNAAGYPGWIPDAQLTDSAGFAALTADRPTAVVSAPLTWLHEDLALTRRATEVSANTRLPVLDSRDGAVLVATPSDGVRWVAASAVTVVADGEAAPSPTGADLVATARGFLGRPYLWGGRAGYGLDCSGLAGTVYGVHGITVPRDASAQATGGRTVEKNRLQPGDLLFYGRQGGKGAIHHVAMYTGDGKMIEAFDAATPVRITAARLDGEYAGARRYLP</sequence>
<dbReference type="Pfam" id="PF23795">
    <property type="entry name" value="SH3_YKFC_2nd"/>
    <property type="match status" value="1"/>
</dbReference>
<keyword evidence="4" id="KW-0788">Thiol protease</keyword>
<keyword evidence="5" id="KW-0732">Signal</keyword>
<evidence type="ECO:0000256" key="5">
    <source>
        <dbReference type="SAM" id="SignalP"/>
    </source>
</evidence>
<dbReference type="GO" id="GO:0008234">
    <property type="term" value="F:cysteine-type peptidase activity"/>
    <property type="evidence" value="ECO:0007669"/>
    <property type="project" value="UniProtKB-KW"/>
</dbReference>
<comment type="similarity">
    <text evidence="1">Belongs to the peptidase C40 family.</text>
</comment>
<dbReference type="PANTHER" id="PTHR47053:SF3">
    <property type="entry name" value="GAMMA-D-GLUTAMYL-L-LYSINE DIPEPTIDYL-PEPTIDASE"/>
    <property type="match status" value="1"/>
</dbReference>
<evidence type="ECO:0000259" key="6">
    <source>
        <dbReference type="PROSITE" id="PS51935"/>
    </source>
</evidence>
<dbReference type="InterPro" id="IPR038765">
    <property type="entry name" value="Papain-like_cys_pep_sf"/>
</dbReference>
<dbReference type="PROSITE" id="PS51935">
    <property type="entry name" value="NLPC_P60"/>
    <property type="match status" value="1"/>
</dbReference>
<reference evidence="7 8" key="1">
    <citation type="submission" date="2019-02" db="EMBL/GenBank/DDBJ databases">
        <title>Sequencing the genomes of 1000 actinobacteria strains.</title>
        <authorList>
            <person name="Klenk H.-P."/>
        </authorList>
    </citation>
    <scope>NUCLEOTIDE SEQUENCE [LARGE SCALE GENOMIC DNA]</scope>
    <source>
        <strain evidence="7 8">DSM 45779</strain>
    </source>
</reference>
<proteinExistence type="inferred from homology"/>
<evidence type="ECO:0000256" key="2">
    <source>
        <dbReference type="ARBA" id="ARBA00022670"/>
    </source>
</evidence>
<feature type="signal peptide" evidence="5">
    <location>
        <begin position="1"/>
        <end position="28"/>
    </location>
</feature>
<dbReference type="InterPro" id="IPR057812">
    <property type="entry name" value="SH3_YKFC_2nd"/>
</dbReference>
<evidence type="ECO:0000256" key="1">
    <source>
        <dbReference type="ARBA" id="ARBA00007074"/>
    </source>
</evidence>
<accession>A0A4Q7UU61</accession>
<dbReference type="Gene3D" id="2.30.30.40">
    <property type="entry name" value="SH3 Domains"/>
    <property type="match status" value="2"/>
</dbReference>
<feature type="domain" description="NlpC/P60" evidence="6">
    <location>
        <begin position="217"/>
        <end position="339"/>
    </location>
</feature>
<evidence type="ECO:0000313" key="8">
    <source>
        <dbReference type="Proteomes" id="UP000291591"/>
    </source>
</evidence>
<dbReference type="PANTHER" id="PTHR47053">
    <property type="entry name" value="MUREIN DD-ENDOPEPTIDASE MEPH-RELATED"/>
    <property type="match status" value="1"/>
</dbReference>
<comment type="caution">
    <text evidence="7">The sequence shown here is derived from an EMBL/GenBank/DDBJ whole genome shotgun (WGS) entry which is preliminary data.</text>
</comment>
<keyword evidence="3 7" id="KW-0378">Hydrolase</keyword>